<dbReference type="Gene3D" id="3.40.50.800">
    <property type="entry name" value="Anticodon-binding domain"/>
    <property type="match status" value="1"/>
</dbReference>
<dbReference type="RefSeq" id="WP_404609830.1">
    <property type="nucleotide sequence ID" value="NZ_JBIYDN010000015.1"/>
</dbReference>
<evidence type="ECO:0000256" key="4">
    <source>
        <dbReference type="ARBA" id="ARBA00022840"/>
    </source>
</evidence>
<comment type="catalytic activity">
    <reaction evidence="7">
        <text>tRNA(Pro) + L-proline + ATP = L-prolyl-tRNA(Pro) + AMP + diphosphate</text>
        <dbReference type="Rhea" id="RHEA:14305"/>
        <dbReference type="Rhea" id="RHEA-COMP:9700"/>
        <dbReference type="Rhea" id="RHEA-COMP:9702"/>
        <dbReference type="ChEBI" id="CHEBI:30616"/>
        <dbReference type="ChEBI" id="CHEBI:33019"/>
        <dbReference type="ChEBI" id="CHEBI:60039"/>
        <dbReference type="ChEBI" id="CHEBI:78442"/>
        <dbReference type="ChEBI" id="CHEBI:78532"/>
        <dbReference type="ChEBI" id="CHEBI:456215"/>
        <dbReference type="EC" id="6.1.1.15"/>
    </reaction>
</comment>
<dbReference type="Pfam" id="PF03129">
    <property type="entry name" value="HGTP_anticodon"/>
    <property type="match status" value="1"/>
</dbReference>
<keyword evidence="4 7" id="KW-0067">ATP-binding</keyword>
<evidence type="ECO:0000313" key="9">
    <source>
        <dbReference type="EMBL" id="MFK4444760.1"/>
    </source>
</evidence>
<dbReference type="SUPFAM" id="SSF55681">
    <property type="entry name" value="Class II aaRS and biotin synthetases"/>
    <property type="match status" value="1"/>
</dbReference>
<dbReference type="HAMAP" id="MF_01571">
    <property type="entry name" value="Pro_tRNA_synth_type3"/>
    <property type="match status" value="1"/>
</dbReference>
<dbReference type="Pfam" id="PF00587">
    <property type="entry name" value="tRNA-synt_2b"/>
    <property type="match status" value="1"/>
</dbReference>
<dbReference type="PROSITE" id="PS50862">
    <property type="entry name" value="AA_TRNA_LIGASE_II"/>
    <property type="match status" value="1"/>
</dbReference>
<sequence>MTKMKRNAISPTRAENYAEWYQQVIDAADLAENSPVRGCMVIKPWGYALWENMQRELDDMFKATGHRNAYFPLLIPMSLLEKEAEHVDGFAKECAVVTHHRLIHSADGTLIPDPSAELEESLVIRPTSETIVGVMFAKWIQSYRDLPLLINQWANVFRWEMRTRLFLRTSEFLWQEGHTAHETESEAREEATRMLDIYTRFVEDCLAIPVIQGAKSDSERFPGAIDTYTIEAMMGDCKALQAGTSHFLGQNFAKAAGIEFQGREPGSRQFAWTTSWGASTRLIGALIMVHGDDDGLVLPPNIAPAQVVILPIHRSEDINVKTEVDGYVDLVASQLRAMHFGGRRVRVEIDRRESRGGQKQWEWIKKGVPVRIEIGLRDRERGSVTLSRRDRDASEKISVLLADIPETVTSLFDEIQRGCLERARQFRSEHTRVISDKGAFEDFFRPQAEQQTDVRSGFALAAWCGDKTCESWVKETLNVTIRCLPFDPPHDDIGVGCVVCGKPGSTVALFARNY</sequence>
<dbReference type="PANTHER" id="PTHR43382">
    <property type="entry name" value="PROLYL-TRNA SYNTHETASE"/>
    <property type="match status" value="1"/>
</dbReference>
<evidence type="ECO:0000256" key="7">
    <source>
        <dbReference type="HAMAP-Rule" id="MF_01571"/>
    </source>
</evidence>
<keyword evidence="5 7" id="KW-0648">Protein biosynthesis</keyword>
<dbReference type="EC" id="6.1.1.15" evidence="7"/>
<keyword evidence="6 7" id="KW-0030">Aminoacyl-tRNA synthetase</keyword>
<dbReference type="InterPro" id="IPR033721">
    <property type="entry name" value="ProRS_core_arch_euk"/>
</dbReference>
<dbReference type="SUPFAM" id="SSF52954">
    <property type="entry name" value="Class II aaRS ABD-related"/>
    <property type="match status" value="1"/>
</dbReference>
<dbReference type="InterPro" id="IPR045864">
    <property type="entry name" value="aa-tRNA-synth_II/BPL/LPL"/>
</dbReference>
<protein>
    <recommendedName>
        <fullName evidence="7">Proline--tRNA ligase</fullName>
        <ecNumber evidence="7">6.1.1.15</ecNumber>
    </recommendedName>
    <alternativeName>
        <fullName evidence="7">Prolyl-tRNA synthetase</fullName>
        <shortName evidence="7">ProRS</shortName>
    </alternativeName>
</protein>
<comment type="function">
    <text evidence="7">Catalyzes the attachment of proline to tRNA(Pro) in a two-step reaction: proline is first activated by ATP to form Pro-AMP and then transferred to the acceptor end of tRNA(Pro).</text>
</comment>
<reference evidence="9 10" key="1">
    <citation type="submission" date="2024-10" db="EMBL/GenBank/DDBJ databases">
        <authorList>
            <person name="Deangelis K."/>
            <person name="Huntemann M."/>
            <person name="Clum A."/>
            <person name="Wang J."/>
            <person name="Palaniappan K."/>
            <person name="Ritter S."/>
            <person name="Chen I.-M."/>
            <person name="Stamatis D."/>
            <person name="Reddy T."/>
            <person name="O'Malley R."/>
            <person name="Daum C."/>
            <person name="Ng V."/>
            <person name="Ivanova N."/>
            <person name="Kyrpides N."/>
            <person name="Woyke T."/>
        </authorList>
    </citation>
    <scope>NUCLEOTIDE SEQUENCE [LARGE SCALE GENOMIC DNA]</scope>
    <source>
        <strain evidence="9 10">GAS97</strain>
    </source>
</reference>
<dbReference type="InterPro" id="IPR004154">
    <property type="entry name" value="Anticodon-bd"/>
</dbReference>
<keyword evidence="10" id="KW-1185">Reference proteome</keyword>
<proteinExistence type="inferred from homology"/>
<dbReference type="Pfam" id="PF09180">
    <property type="entry name" value="ProRS-C_1"/>
    <property type="match status" value="1"/>
</dbReference>
<dbReference type="Gene3D" id="3.30.110.30">
    <property type="entry name" value="C-terminal domain of ProRS"/>
    <property type="match status" value="1"/>
</dbReference>
<dbReference type="InterPro" id="IPR036621">
    <property type="entry name" value="Anticodon-bd_dom_sf"/>
</dbReference>
<dbReference type="EMBL" id="JBIYDN010000015">
    <property type="protein sequence ID" value="MFK4444760.1"/>
    <property type="molecule type" value="Genomic_DNA"/>
</dbReference>
<comment type="subcellular location">
    <subcellularLocation>
        <location evidence="7">Cytoplasm</location>
    </subcellularLocation>
</comment>
<feature type="domain" description="Aminoacyl-transfer RNA synthetases class-II family profile" evidence="8">
    <location>
        <begin position="46"/>
        <end position="299"/>
    </location>
</feature>
<dbReference type="CDD" id="cd00778">
    <property type="entry name" value="ProRS_core_arch_euk"/>
    <property type="match status" value="1"/>
</dbReference>
<comment type="caution">
    <text evidence="9">The sequence shown here is derived from an EMBL/GenBank/DDBJ whole genome shotgun (WGS) entry which is preliminary data.</text>
</comment>
<dbReference type="InterPro" id="IPR004499">
    <property type="entry name" value="Pro-tRNA-ligase_IIa_arc-type"/>
</dbReference>
<reference evidence="9 10" key="2">
    <citation type="submission" date="2024-11" db="EMBL/GenBank/DDBJ databases">
        <title>Using genomics to understand microbial adaptation to soil warming.</title>
        <authorList>
            <person name="Deangelis K.M. PhD."/>
        </authorList>
    </citation>
    <scope>NUCLEOTIDE SEQUENCE [LARGE SCALE GENOMIC DNA]</scope>
    <source>
        <strain evidence="9 10">GAS97</strain>
    </source>
</reference>
<dbReference type="InterPro" id="IPR017449">
    <property type="entry name" value="Pro-tRNA_synth_II"/>
</dbReference>
<evidence type="ECO:0000256" key="1">
    <source>
        <dbReference type="ARBA" id="ARBA00022490"/>
    </source>
</evidence>
<dbReference type="SMART" id="SM00946">
    <property type="entry name" value="ProRS-C_1"/>
    <property type="match status" value="1"/>
</dbReference>
<comment type="subunit">
    <text evidence="7">Homodimer.</text>
</comment>
<evidence type="ECO:0000256" key="5">
    <source>
        <dbReference type="ARBA" id="ARBA00022917"/>
    </source>
</evidence>
<evidence type="ECO:0000256" key="3">
    <source>
        <dbReference type="ARBA" id="ARBA00022741"/>
    </source>
</evidence>
<keyword evidence="1 7" id="KW-0963">Cytoplasm</keyword>
<gene>
    <name evidence="7" type="primary">proS</name>
    <name evidence="9" type="ORF">ABH943_004782</name>
</gene>
<comment type="similarity">
    <text evidence="7">Belongs to the class-II aminoacyl-tRNA synthetase family. ProS type 3 subfamily.</text>
</comment>
<comment type="domain">
    <text evidence="7">Consists of three domains: the N-terminal catalytic domain, the anticodon-binding domain and the C-terminal extension.</text>
</comment>
<evidence type="ECO:0000313" key="10">
    <source>
        <dbReference type="Proteomes" id="UP001620514"/>
    </source>
</evidence>
<evidence type="ECO:0000256" key="6">
    <source>
        <dbReference type="ARBA" id="ARBA00023146"/>
    </source>
</evidence>
<dbReference type="Gene3D" id="3.30.930.10">
    <property type="entry name" value="Bira Bifunctional Protein, Domain 2"/>
    <property type="match status" value="1"/>
</dbReference>
<dbReference type="InterPro" id="IPR016061">
    <property type="entry name" value="Pro-tRNA_ligase_II_C"/>
</dbReference>
<dbReference type="GO" id="GO:0004827">
    <property type="term" value="F:proline-tRNA ligase activity"/>
    <property type="evidence" value="ECO:0007669"/>
    <property type="project" value="UniProtKB-EC"/>
</dbReference>
<keyword evidence="2 7" id="KW-0436">Ligase</keyword>
<evidence type="ECO:0000259" key="8">
    <source>
        <dbReference type="PROSITE" id="PS50862"/>
    </source>
</evidence>
<name>A0ABW8MQ07_9BURK</name>
<dbReference type="InterPro" id="IPR006195">
    <property type="entry name" value="aa-tRNA-synth_II"/>
</dbReference>
<keyword evidence="3 7" id="KW-0547">Nucleotide-binding</keyword>
<dbReference type="SUPFAM" id="SSF64586">
    <property type="entry name" value="C-terminal domain of ProRS"/>
    <property type="match status" value="1"/>
</dbReference>
<dbReference type="Proteomes" id="UP001620514">
    <property type="component" value="Unassembled WGS sequence"/>
</dbReference>
<evidence type="ECO:0000256" key="2">
    <source>
        <dbReference type="ARBA" id="ARBA00022598"/>
    </source>
</evidence>
<dbReference type="PANTHER" id="PTHR43382:SF2">
    <property type="entry name" value="BIFUNCTIONAL GLUTAMATE_PROLINE--TRNA LIGASE"/>
    <property type="match status" value="1"/>
</dbReference>
<accession>A0ABW8MQ07</accession>
<dbReference type="InterPro" id="IPR002314">
    <property type="entry name" value="aa-tRNA-synt_IIb"/>
</dbReference>
<dbReference type="NCBIfam" id="TIGR00408">
    <property type="entry name" value="proS_fam_I"/>
    <property type="match status" value="1"/>
</dbReference>
<organism evidence="9 10">
    <name type="scientific">Caballeronia udeis</name>
    <dbReference type="NCBI Taxonomy" id="1232866"/>
    <lineage>
        <taxon>Bacteria</taxon>
        <taxon>Pseudomonadati</taxon>
        <taxon>Pseudomonadota</taxon>
        <taxon>Betaproteobacteria</taxon>
        <taxon>Burkholderiales</taxon>
        <taxon>Burkholderiaceae</taxon>
        <taxon>Caballeronia</taxon>
    </lineage>
</organism>